<keyword evidence="3" id="KW-1185">Reference proteome</keyword>
<name>A0A194XKA2_MOLSC</name>
<dbReference type="SUPFAM" id="SSF51905">
    <property type="entry name" value="FAD/NAD(P)-binding domain"/>
    <property type="match status" value="1"/>
</dbReference>
<dbReference type="RefSeq" id="XP_018074995.1">
    <property type="nucleotide sequence ID" value="XM_018214491.1"/>
</dbReference>
<dbReference type="GO" id="GO:0050660">
    <property type="term" value="F:flavin adenine dinucleotide binding"/>
    <property type="evidence" value="ECO:0007669"/>
    <property type="project" value="TreeGrafter"/>
</dbReference>
<dbReference type="PANTHER" id="PTHR43735">
    <property type="entry name" value="APOPTOSIS-INDUCING FACTOR 1"/>
    <property type="match status" value="1"/>
</dbReference>
<dbReference type="KEGG" id="psco:LY89DRAFT_682348"/>
<protein>
    <submittedName>
        <fullName evidence="2">FAD/NAD(P)-binding domain-containing protein</fullName>
    </submittedName>
</protein>
<feature type="domain" description="FAD/NAD(P)-binding" evidence="1">
    <location>
        <begin position="47"/>
        <end position="333"/>
    </location>
</feature>
<dbReference type="InterPro" id="IPR023753">
    <property type="entry name" value="FAD/NAD-binding_dom"/>
</dbReference>
<accession>A0A194XKA2</accession>
<dbReference type="AlphaFoldDB" id="A0A194XKA2"/>
<dbReference type="Pfam" id="PF07992">
    <property type="entry name" value="Pyr_redox_2"/>
    <property type="match status" value="1"/>
</dbReference>
<gene>
    <name evidence="2" type="ORF">LY89DRAFT_682348</name>
</gene>
<dbReference type="PRINTS" id="PR00368">
    <property type="entry name" value="FADPNR"/>
</dbReference>
<dbReference type="OrthoDB" id="202203at2759"/>
<sequence length="420" mass="45828">MANDKLHLFTILPRLLITYLPTLLLQRLQAIIHSLTYRSLPPSSLKTVLVLGGSFTGTALARRLRQTLPTGYRVVLIEKNSHFNYSFNFPRYAIVSGLEERAFIPYTNLASSAPKGIFAQVQGNVVSVDGVKKEVELENGEKVGFEFLAVATGSRQGFPAKVQATEKRDGVEEFREFQERVRGSGRIAVVGGGAVGVQLSADVKEWFPEKEVLLVHSRERLLSGFGERLGDYVAGRLGEMGVKLRLGERPSVGSGEKATTLKFKDGSEEVFDLMIPCTGQIPNSSIISSLGPDVLAKSGRINVKPTLQLSDPAYPHIFALGDVAETYGPKMGRAGMMQAEIVVSNILSMIKGGEASKKYVPHFVEGALKLSLGKSESVIYVKESPERDILVPGKSKCKNEDLGIAQVWKHFGADTKDYSV</sequence>
<evidence type="ECO:0000313" key="3">
    <source>
        <dbReference type="Proteomes" id="UP000070700"/>
    </source>
</evidence>
<dbReference type="Proteomes" id="UP000070700">
    <property type="component" value="Unassembled WGS sequence"/>
</dbReference>
<dbReference type="InParanoid" id="A0A194XKA2"/>
<dbReference type="PRINTS" id="PR00411">
    <property type="entry name" value="PNDRDTASEI"/>
</dbReference>
<dbReference type="GeneID" id="28824217"/>
<dbReference type="InterPro" id="IPR036188">
    <property type="entry name" value="FAD/NAD-bd_sf"/>
</dbReference>
<evidence type="ECO:0000313" key="2">
    <source>
        <dbReference type="EMBL" id="KUJ20640.1"/>
    </source>
</evidence>
<dbReference type="STRING" id="149040.A0A194XKA2"/>
<dbReference type="GO" id="GO:0005737">
    <property type="term" value="C:cytoplasm"/>
    <property type="evidence" value="ECO:0007669"/>
    <property type="project" value="TreeGrafter"/>
</dbReference>
<reference evidence="2 3" key="1">
    <citation type="submission" date="2015-10" db="EMBL/GenBank/DDBJ databases">
        <title>Full genome of DAOMC 229536 Phialocephala scopiformis, a fungal endophyte of spruce producing the potent anti-insectan compound rugulosin.</title>
        <authorList>
            <consortium name="DOE Joint Genome Institute"/>
            <person name="Walker A.K."/>
            <person name="Frasz S.L."/>
            <person name="Seifert K.A."/>
            <person name="Miller J.D."/>
            <person name="Mondo S.J."/>
            <person name="Labutti K."/>
            <person name="Lipzen A."/>
            <person name="Dockter R."/>
            <person name="Kennedy M."/>
            <person name="Grigoriev I.V."/>
            <person name="Spatafora J.W."/>
        </authorList>
    </citation>
    <scope>NUCLEOTIDE SEQUENCE [LARGE SCALE GENOMIC DNA]</scope>
    <source>
        <strain evidence="2 3">CBS 120377</strain>
    </source>
</reference>
<proteinExistence type="predicted"/>
<organism evidence="2 3">
    <name type="scientific">Mollisia scopiformis</name>
    <name type="common">Conifer needle endophyte fungus</name>
    <name type="synonym">Phialocephala scopiformis</name>
    <dbReference type="NCBI Taxonomy" id="149040"/>
    <lineage>
        <taxon>Eukaryota</taxon>
        <taxon>Fungi</taxon>
        <taxon>Dikarya</taxon>
        <taxon>Ascomycota</taxon>
        <taxon>Pezizomycotina</taxon>
        <taxon>Leotiomycetes</taxon>
        <taxon>Helotiales</taxon>
        <taxon>Mollisiaceae</taxon>
        <taxon>Mollisia</taxon>
    </lineage>
</organism>
<evidence type="ECO:0000259" key="1">
    <source>
        <dbReference type="Pfam" id="PF07992"/>
    </source>
</evidence>
<dbReference type="GO" id="GO:0004174">
    <property type="term" value="F:electron-transferring-flavoprotein dehydrogenase activity"/>
    <property type="evidence" value="ECO:0007669"/>
    <property type="project" value="TreeGrafter"/>
</dbReference>
<dbReference type="Gene3D" id="3.50.50.100">
    <property type="match status" value="1"/>
</dbReference>
<dbReference type="EMBL" id="KQ947409">
    <property type="protein sequence ID" value="KUJ20640.1"/>
    <property type="molecule type" value="Genomic_DNA"/>
</dbReference>
<dbReference type="PANTHER" id="PTHR43735:SF5">
    <property type="entry name" value="FAD_NAD(P)-BINDING DOMAIN-CONTAINING PROTEIN"/>
    <property type="match status" value="1"/>
</dbReference>